<dbReference type="EMBL" id="CABVGP010000003">
    <property type="protein sequence ID" value="VVJ23798.1"/>
    <property type="molecule type" value="Genomic_DNA"/>
</dbReference>
<organism evidence="2 3">
    <name type="scientific">Amycolatopsis camponoti</name>
    <dbReference type="NCBI Taxonomy" id="2606593"/>
    <lineage>
        <taxon>Bacteria</taxon>
        <taxon>Bacillati</taxon>
        <taxon>Actinomycetota</taxon>
        <taxon>Actinomycetes</taxon>
        <taxon>Pseudonocardiales</taxon>
        <taxon>Pseudonocardiaceae</taxon>
        <taxon>Amycolatopsis</taxon>
    </lineage>
</organism>
<proteinExistence type="predicted"/>
<dbReference type="AlphaFoldDB" id="A0A6I8M1W6"/>
<feature type="region of interest" description="Disordered" evidence="1">
    <location>
        <begin position="70"/>
        <end position="115"/>
    </location>
</feature>
<evidence type="ECO:0000256" key="1">
    <source>
        <dbReference type="SAM" id="MobiDB-lite"/>
    </source>
</evidence>
<gene>
    <name evidence="2" type="ORF">AA23TX_08683</name>
</gene>
<name>A0A6I8M1W6_9PSEU</name>
<evidence type="ECO:0000313" key="3">
    <source>
        <dbReference type="Proteomes" id="UP000399805"/>
    </source>
</evidence>
<keyword evidence="3" id="KW-1185">Reference proteome</keyword>
<protein>
    <submittedName>
        <fullName evidence="2">Uncharacterized protein</fullName>
    </submittedName>
</protein>
<evidence type="ECO:0000313" key="2">
    <source>
        <dbReference type="EMBL" id="VVJ23798.1"/>
    </source>
</evidence>
<reference evidence="2 3" key="1">
    <citation type="submission" date="2019-09" db="EMBL/GenBank/DDBJ databases">
        <authorList>
            <person name="Leyn A S."/>
        </authorList>
    </citation>
    <scope>NUCLEOTIDE SEQUENCE [LARGE SCALE GENOMIC DNA]</scope>
    <source>
        <strain evidence="2">AA231_1</strain>
    </source>
</reference>
<accession>A0A6I8M1W6</accession>
<dbReference type="Proteomes" id="UP000399805">
    <property type="component" value="Unassembled WGS sequence"/>
</dbReference>
<feature type="compositionally biased region" description="Basic and acidic residues" evidence="1">
    <location>
        <begin position="105"/>
        <end position="115"/>
    </location>
</feature>
<sequence>MHFGGAARLAGFCRDSVPMAVTISAIGVVPLFAEWRDPSLPVDRPVPHRAWLWSAVVRVGAAVVRLRAGGGRAVDDPPDDERPGRPAVDQPLGPGTGDHGLVRGRPGDVPRGRRGEAAVNSRIITELGFKLIVLAAIGLGVASHV</sequence>